<name>A0ABQ2LQT0_9ACTN</name>
<accession>A0ABQ2LQT0</accession>
<evidence type="ECO:0000313" key="1">
    <source>
        <dbReference type="EMBL" id="GGO41815.1"/>
    </source>
</evidence>
<dbReference type="Proteomes" id="UP000656881">
    <property type="component" value="Unassembled WGS sequence"/>
</dbReference>
<proteinExistence type="predicted"/>
<gene>
    <name evidence="1" type="ORF">GCM10012286_22190</name>
</gene>
<sequence length="120" mass="13011">MRVTVLDVGDRFAEVLYRGAARAVGLLVLPKPHGLSRAWVGRTPRHEQAQRQPAPVGFVGSPSQGLPAGRIFIDTNHDRCAYFCGHRHLRRRLGVGPGPGLEGVGTPSVFLGWLRSPKGL</sequence>
<dbReference type="EMBL" id="BMNG01000004">
    <property type="protein sequence ID" value="GGO41815.1"/>
    <property type="molecule type" value="Genomic_DNA"/>
</dbReference>
<evidence type="ECO:0000313" key="2">
    <source>
        <dbReference type="Proteomes" id="UP000656881"/>
    </source>
</evidence>
<comment type="caution">
    <text evidence="1">The sequence shown here is derived from an EMBL/GenBank/DDBJ whole genome shotgun (WGS) entry which is preliminary data.</text>
</comment>
<protein>
    <submittedName>
        <fullName evidence="1">Uncharacterized protein</fullName>
    </submittedName>
</protein>
<organism evidence="1 2">
    <name type="scientific">Streptomyces lasiicapitis</name>
    <dbReference type="NCBI Taxonomy" id="1923961"/>
    <lineage>
        <taxon>Bacteria</taxon>
        <taxon>Bacillati</taxon>
        <taxon>Actinomycetota</taxon>
        <taxon>Actinomycetes</taxon>
        <taxon>Kitasatosporales</taxon>
        <taxon>Streptomycetaceae</taxon>
        <taxon>Streptomyces</taxon>
    </lineage>
</organism>
<reference evidence="2" key="1">
    <citation type="journal article" date="2019" name="Int. J. Syst. Evol. Microbiol.">
        <title>The Global Catalogue of Microorganisms (GCM) 10K type strain sequencing project: providing services to taxonomists for standard genome sequencing and annotation.</title>
        <authorList>
            <consortium name="The Broad Institute Genomics Platform"/>
            <consortium name="The Broad Institute Genome Sequencing Center for Infectious Disease"/>
            <person name="Wu L."/>
            <person name="Ma J."/>
        </authorList>
    </citation>
    <scope>NUCLEOTIDE SEQUENCE [LARGE SCALE GENOMIC DNA]</scope>
    <source>
        <strain evidence="2">CGMCC 4.7349</strain>
    </source>
</reference>
<keyword evidence="2" id="KW-1185">Reference proteome</keyword>